<gene>
    <name evidence="2" type="ORF">NIES23_51950</name>
</gene>
<dbReference type="NCBIfam" id="NF038167">
    <property type="entry name" value="cyan_ocin_like"/>
    <property type="match status" value="1"/>
</dbReference>
<name>A0A1Z4KTL8_ANAVA</name>
<evidence type="ECO:0000313" key="3">
    <source>
        <dbReference type="Proteomes" id="UP000217507"/>
    </source>
</evidence>
<protein>
    <submittedName>
        <fullName evidence="2">Uncharacterized protein</fullName>
    </submittedName>
</protein>
<dbReference type="InterPro" id="IPR049891">
    <property type="entry name" value="CTB"/>
</dbReference>
<sequence length="86" mass="9495">MTHKFLTDMSEAQQQIVSGGSDYTFNSSYSAERQVNFQGSSNSNNQGSNSQSQGNVSEVTSYSKEWSGLGVPLLPMIGFWNLPYIF</sequence>
<proteinExistence type="predicted"/>
<feature type="region of interest" description="Disordered" evidence="1">
    <location>
        <begin position="36"/>
        <end position="57"/>
    </location>
</feature>
<dbReference type="EMBL" id="AP018216">
    <property type="protein sequence ID" value="BAY72370.1"/>
    <property type="molecule type" value="Genomic_DNA"/>
</dbReference>
<evidence type="ECO:0000256" key="1">
    <source>
        <dbReference type="SAM" id="MobiDB-lite"/>
    </source>
</evidence>
<dbReference type="AlphaFoldDB" id="A0A1Z4KTL8"/>
<organism evidence="2 3">
    <name type="scientific">Trichormus variabilis NIES-23</name>
    <dbReference type="NCBI Taxonomy" id="1973479"/>
    <lineage>
        <taxon>Bacteria</taxon>
        <taxon>Bacillati</taxon>
        <taxon>Cyanobacteriota</taxon>
        <taxon>Cyanophyceae</taxon>
        <taxon>Nostocales</taxon>
        <taxon>Nostocaceae</taxon>
        <taxon>Trichormus</taxon>
    </lineage>
</organism>
<accession>A0A1Z4KTL8</accession>
<evidence type="ECO:0000313" key="2">
    <source>
        <dbReference type="EMBL" id="BAY72370.1"/>
    </source>
</evidence>
<dbReference type="Proteomes" id="UP000217507">
    <property type="component" value="Chromosome"/>
</dbReference>
<reference evidence="2 3" key="1">
    <citation type="submission" date="2017-06" db="EMBL/GenBank/DDBJ databases">
        <title>Genome sequencing of cyanobaciteial culture collection at National Institute for Environmental Studies (NIES).</title>
        <authorList>
            <person name="Hirose Y."/>
            <person name="Shimura Y."/>
            <person name="Fujisawa T."/>
            <person name="Nakamura Y."/>
            <person name="Kawachi M."/>
        </authorList>
    </citation>
    <scope>NUCLEOTIDE SEQUENCE [LARGE SCALE GENOMIC DNA]</scope>
    <source>
        <strain evidence="2 3">NIES-23</strain>
    </source>
</reference>